<name>A0A7J7JKX1_BUGNE</name>
<evidence type="ECO:0000313" key="5">
    <source>
        <dbReference type="Proteomes" id="UP000593567"/>
    </source>
</evidence>
<dbReference type="PANTHER" id="PTHR23352">
    <property type="entry name" value="NEURAL PROLIFERATION DIFFERENTIATION AND CONTROL PROTEIN-1 NPDC-1 PROTEIN"/>
    <property type="match status" value="1"/>
</dbReference>
<evidence type="ECO:0000256" key="3">
    <source>
        <dbReference type="SAM" id="SignalP"/>
    </source>
</evidence>
<accession>A0A7J7JKX1</accession>
<evidence type="ECO:0000313" key="4">
    <source>
        <dbReference type="EMBL" id="KAF6026785.1"/>
    </source>
</evidence>
<feature type="chain" id="PRO_5029784012" evidence="3">
    <location>
        <begin position="31"/>
        <end position="370"/>
    </location>
</feature>
<evidence type="ECO:0000256" key="2">
    <source>
        <dbReference type="SAM" id="Phobius"/>
    </source>
</evidence>
<dbReference type="EMBL" id="VXIV02002205">
    <property type="protein sequence ID" value="KAF6026785.1"/>
    <property type="molecule type" value="Genomic_DNA"/>
</dbReference>
<keyword evidence="3" id="KW-0732">Signal</keyword>
<feature type="compositionally biased region" description="Pro residues" evidence="1">
    <location>
        <begin position="351"/>
        <end position="360"/>
    </location>
</feature>
<sequence>MKIYFCISLLKIHVFLLILLSYFQCDCVNGEDALTASALAGLKAASSARCGKVYRQPAPTLQYGCGACLPGYTENVNSICKPDCPSALECEQKRREVCTSSTNGQCGECKVPYIEVYGRCMDESVVDNLITKIESYFGDMETVADSTTSQVKPGVQGILLESSTRAQLGEVVDKRMPAPVSSGRGKAAGTQASAAESATSSSSGFSNVIFFGVVSAATLLCIVCLVIAGICWYRFYKIRKSMRPSEYVGYGSVYGEERRRSQDMSRSESSGDRKLAQSAQMYHYQQVKQQMLALEKSENNKQDESDLDDGEENEDGNYTVYECPGLAPAGEMEVSNPVFLAGNKSSHSSTPSPPSSPPQVSPQSLTSKKK</sequence>
<keyword evidence="5" id="KW-1185">Reference proteome</keyword>
<feature type="compositionally biased region" description="Acidic residues" evidence="1">
    <location>
        <begin position="305"/>
        <end position="315"/>
    </location>
</feature>
<comment type="caution">
    <text evidence="4">The sequence shown here is derived from an EMBL/GenBank/DDBJ whole genome shotgun (WGS) entry which is preliminary data.</text>
</comment>
<reference evidence="4" key="1">
    <citation type="submission" date="2020-06" db="EMBL/GenBank/DDBJ databases">
        <title>Draft genome of Bugula neritina, a colonial animal packing powerful symbionts and potential medicines.</title>
        <authorList>
            <person name="Rayko M."/>
        </authorList>
    </citation>
    <scope>NUCLEOTIDE SEQUENCE [LARGE SCALE GENOMIC DNA]</scope>
    <source>
        <strain evidence="4">Kwan_BN1</strain>
    </source>
</reference>
<protein>
    <submittedName>
        <fullName evidence="4">NPDC1</fullName>
    </submittedName>
</protein>
<organism evidence="4 5">
    <name type="scientific">Bugula neritina</name>
    <name type="common">Brown bryozoan</name>
    <name type="synonym">Sertularia neritina</name>
    <dbReference type="NCBI Taxonomy" id="10212"/>
    <lineage>
        <taxon>Eukaryota</taxon>
        <taxon>Metazoa</taxon>
        <taxon>Spiralia</taxon>
        <taxon>Lophotrochozoa</taxon>
        <taxon>Bryozoa</taxon>
        <taxon>Gymnolaemata</taxon>
        <taxon>Cheilostomatida</taxon>
        <taxon>Flustrina</taxon>
        <taxon>Buguloidea</taxon>
        <taxon>Bugulidae</taxon>
        <taxon>Bugula</taxon>
    </lineage>
</organism>
<dbReference type="PANTHER" id="PTHR23352:SF2">
    <property type="entry name" value="NEURAL PROLIFERATION DIFFERENTIATION AND CONTROL PROTEIN 1"/>
    <property type="match status" value="1"/>
</dbReference>
<dbReference type="Proteomes" id="UP000593567">
    <property type="component" value="Unassembled WGS sequence"/>
</dbReference>
<dbReference type="OrthoDB" id="6270617at2759"/>
<keyword evidence="2" id="KW-1133">Transmembrane helix</keyword>
<evidence type="ECO:0000256" key="1">
    <source>
        <dbReference type="SAM" id="MobiDB-lite"/>
    </source>
</evidence>
<keyword evidence="2" id="KW-0472">Membrane</keyword>
<feature type="compositionally biased region" description="Low complexity" evidence="1">
    <location>
        <begin position="361"/>
        <end position="370"/>
    </location>
</feature>
<proteinExistence type="predicted"/>
<keyword evidence="2" id="KW-0812">Transmembrane</keyword>
<feature type="signal peptide" evidence="3">
    <location>
        <begin position="1"/>
        <end position="30"/>
    </location>
</feature>
<gene>
    <name evidence="4" type="ORF">EB796_014916</name>
</gene>
<dbReference type="AlphaFoldDB" id="A0A7J7JKX1"/>
<feature type="region of interest" description="Disordered" evidence="1">
    <location>
        <begin position="297"/>
        <end position="370"/>
    </location>
</feature>
<feature type="transmembrane region" description="Helical" evidence="2">
    <location>
        <begin position="208"/>
        <end position="233"/>
    </location>
</feature>
<dbReference type="GO" id="GO:0016020">
    <property type="term" value="C:membrane"/>
    <property type="evidence" value="ECO:0007669"/>
    <property type="project" value="InterPro"/>
</dbReference>
<dbReference type="InterPro" id="IPR009635">
    <property type="entry name" value="NPDC1"/>
</dbReference>
<dbReference type="Pfam" id="PF06809">
    <property type="entry name" value="NPDC1"/>
    <property type="match status" value="1"/>
</dbReference>
<feature type="compositionally biased region" description="Basic and acidic residues" evidence="1">
    <location>
        <begin position="258"/>
        <end position="275"/>
    </location>
</feature>
<feature type="region of interest" description="Disordered" evidence="1">
    <location>
        <begin position="258"/>
        <end position="277"/>
    </location>
</feature>